<dbReference type="EMBL" id="KK105535">
    <property type="protein sequence ID" value="KIY92533.1"/>
    <property type="molecule type" value="Genomic_DNA"/>
</dbReference>
<keyword evidence="4" id="KW-1185">Reference proteome</keyword>
<accession>A0A0D2K8V0</accession>
<keyword evidence="3" id="KW-0808">Transferase</keyword>
<organism evidence="3 4">
    <name type="scientific">Monoraphidium neglectum</name>
    <dbReference type="NCBI Taxonomy" id="145388"/>
    <lineage>
        <taxon>Eukaryota</taxon>
        <taxon>Viridiplantae</taxon>
        <taxon>Chlorophyta</taxon>
        <taxon>core chlorophytes</taxon>
        <taxon>Chlorophyceae</taxon>
        <taxon>CS clade</taxon>
        <taxon>Sphaeropleales</taxon>
        <taxon>Selenastraceae</taxon>
        <taxon>Monoraphidium</taxon>
    </lineage>
</organism>
<evidence type="ECO:0000313" key="3">
    <source>
        <dbReference type="EMBL" id="KIY92533.1"/>
    </source>
</evidence>
<feature type="region of interest" description="Disordered" evidence="1">
    <location>
        <begin position="190"/>
        <end position="243"/>
    </location>
</feature>
<dbReference type="EC" id="2.7.11.1" evidence="3"/>
<dbReference type="Gene3D" id="3.40.50.10810">
    <property type="entry name" value="Tandem AAA-ATPase domain"/>
    <property type="match status" value="1"/>
</dbReference>
<evidence type="ECO:0000259" key="2">
    <source>
        <dbReference type="SMART" id="SM00487"/>
    </source>
</evidence>
<dbReference type="AlphaFoldDB" id="A0A0D2K8V0"/>
<sequence>MDGGVVAVQVVSESESDPEEEGDLVSRGHRRAAPRRAAPRRTACSRQRRRARARSEPQPGLRCVLAAQPLLLEAATGPASAYLKPYQLVGINFLLLLYRQKVGGAILADEMGLGKTAQAICFLGVLSDWENDRGPHLVCAPASLLDNWAREIGHWCPNLRVLTYHGNSREETRGRLEAWRIKVAEALDRGDLKQPPPGYIRPGDEAFNDPLERRGRGGGGDDDDEEEGSSGSDTVSEEEPDGVAVAAYLSKTKELLDEDEHNIATGQGAFDVMLTTYSMFERESQRHT</sequence>
<dbReference type="OrthoDB" id="1738433at2759"/>
<dbReference type="InterPro" id="IPR038718">
    <property type="entry name" value="SNF2-like_sf"/>
</dbReference>
<dbReference type="GO" id="GO:0004674">
    <property type="term" value="F:protein serine/threonine kinase activity"/>
    <property type="evidence" value="ECO:0007669"/>
    <property type="project" value="UniProtKB-EC"/>
</dbReference>
<protein>
    <submittedName>
        <fullName evidence="3">SNF2 family DNA-dependent ATPase</fullName>
        <ecNumber evidence="3">2.7.11.1</ecNumber>
    </submittedName>
</protein>
<proteinExistence type="predicted"/>
<dbReference type="GO" id="GO:0005524">
    <property type="term" value="F:ATP binding"/>
    <property type="evidence" value="ECO:0007669"/>
    <property type="project" value="InterPro"/>
</dbReference>
<dbReference type="RefSeq" id="XP_013891553.1">
    <property type="nucleotide sequence ID" value="XM_014036099.1"/>
</dbReference>
<feature type="compositionally biased region" description="Basic residues" evidence="1">
    <location>
        <begin position="27"/>
        <end position="39"/>
    </location>
</feature>
<dbReference type="SUPFAM" id="SSF52540">
    <property type="entry name" value="P-loop containing nucleoside triphosphate hydrolases"/>
    <property type="match status" value="1"/>
</dbReference>
<dbReference type="PANTHER" id="PTHR10799">
    <property type="entry name" value="SNF2/RAD54 HELICASE FAMILY"/>
    <property type="match status" value="1"/>
</dbReference>
<dbReference type="InterPro" id="IPR027417">
    <property type="entry name" value="P-loop_NTPase"/>
</dbReference>
<evidence type="ECO:0000256" key="1">
    <source>
        <dbReference type="SAM" id="MobiDB-lite"/>
    </source>
</evidence>
<feature type="domain" description="Helicase ATP-binding" evidence="2">
    <location>
        <begin position="79"/>
        <end position="246"/>
    </location>
</feature>
<dbReference type="CDD" id="cd17919">
    <property type="entry name" value="DEXHc_Snf"/>
    <property type="match status" value="1"/>
</dbReference>
<feature type="region of interest" description="Disordered" evidence="1">
    <location>
        <begin position="10"/>
        <end position="56"/>
    </location>
</feature>
<dbReference type="InterPro" id="IPR000330">
    <property type="entry name" value="SNF2_N"/>
</dbReference>
<dbReference type="STRING" id="145388.A0A0D2K8V0"/>
<gene>
    <name evidence="3" type="ORF">MNEG_15430</name>
</gene>
<name>A0A0D2K8V0_9CHLO</name>
<dbReference type="SMART" id="SM00487">
    <property type="entry name" value="DEXDc"/>
    <property type="match status" value="1"/>
</dbReference>
<dbReference type="InterPro" id="IPR014001">
    <property type="entry name" value="Helicase_ATP-bd"/>
</dbReference>
<dbReference type="KEGG" id="mng:MNEG_15430"/>
<feature type="compositionally biased region" description="Acidic residues" evidence="1">
    <location>
        <begin position="14"/>
        <end position="23"/>
    </location>
</feature>
<evidence type="ECO:0000313" key="4">
    <source>
        <dbReference type="Proteomes" id="UP000054498"/>
    </source>
</evidence>
<reference evidence="3 4" key="1">
    <citation type="journal article" date="2013" name="BMC Genomics">
        <title>Reconstruction of the lipid metabolism for the microalga Monoraphidium neglectum from its genome sequence reveals characteristics suitable for biofuel production.</title>
        <authorList>
            <person name="Bogen C."/>
            <person name="Al-Dilaimi A."/>
            <person name="Albersmeier A."/>
            <person name="Wichmann J."/>
            <person name="Grundmann M."/>
            <person name="Rupp O."/>
            <person name="Lauersen K.J."/>
            <person name="Blifernez-Klassen O."/>
            <person name="Kalinowski J."/>
            <person name="Goesmann A."/>
            <person name="Mussgnug J.H."/>
            <person name="Kruse O."/>
        </authorList>
    </citation>
    <scope>NUCLEOTIDE SEQUENCE [LARGE SCALE GENOMIC DNA]</scope>
    <source>
        <strain evidence="3 4">SAG 48.87</strain>
    </source>
</reference>
<dbReference type="Pfam" id="PF00176">
    <property type="entry name" value="SNF2-rel_dom"/>
    <property type="match status" value="1"/>
</dbReference>
<dbReference type="Proteomes" id="UP000054498">
    <property type="component" value="Unassembled WGS sequence"/>
</dbReference>
<dbReference type="GeneID" id="25733091"/>